<dbReference type="Gene3D" id="1.10.560.10">
    <property type="entry name" value="GroEL-like equatorial domain"/>
    <property type="match status" value="1"/>
</dbReference>
<dbReference type="InterPro" id="IPR012719">
    <property type="entry name" value="Chap_CCT_gamma"/>
</dbReference>
<dbReference type="NCBIfam" id="NF041083">
    <property type="entry name" value="thermosome_beta"/>
    <property type="match status" value="1"/>
</dbReference>
<dbReference type="Proteomes" id="UP000076078">
    <property type="component" value="Unassembled WGS sequence"/>
</dbReference>
<dbReference type="InterPro" id="IPR027413">
    <property type="entry name" value="GROEL-like_equatorial_sf"/>
</dbReference>
<evidence type="ECO:0000313" key="11">
    <source>
        <dbReference type="EMBL" id="KYQ99744.1"/>
    </source>
</evidence>
<dbReference type="CDD" id="cd03337">
    <property type="entry name" value="TCP1_gamma"/>
    <property type="match status" value="1"/>
</dbReference>
<sequence length="533" mass="59219">MNMNTPVFVLNTNAKRENQKEAQQGIFLAVKAVASIIKTCLGPKAMLKMILDPMGTTVVTNDGNAILREIDVTHPAAKSIIELSRAQDENVGDGTTTVVILAAEVLSSSEIFIEKKIHPHYIIKAFRMALDDAIQVVDQYSIKVDLKNRVEVLNVIQSSIGTKFISKWGDLMCNLALDAVQTVHIQEADGRTEIDLKRYARIEKIPGGDITDCRVIKGVILNKDVTHPKMRRMIKNPRIILLDCALEYKKGESDTMVDITNEDDFTQLLKIEEEYVQRICNDIIKLKPDLVLTEKGVSDLAQHFFVKKGITCLRRLKKTDNNRIARISGATIVSRTDELQESDVGTECGLYEVRKIGDEYFSFLEECKNPKACTVLIRGASKDILNEIERNLTDAMNVARNIVLDPRLVPGGGAIEMAISQALSEKSKSVEGLYQLPYRALAQSLEIIPKILAQNCGANTIKVLTELRAKHATNPQENYTYGIDGDKGTIVDMKQLGIWDAHAVKVQTLKTAIESSVSMLRVDLIASAQSKKQ</sequence>
<dbReference type="PROSITE" id="PS00750">
    <property type="entry name" value="TCP1_1"/>
    <property type="match status" value="1"/>
</dbReference>
<dbReference type="FunFam" id="3.50.7.10:FF:000005">
    <property type="entry name" value="T-complex protein 1 subunit gamma"/>
    <property type="match status" value="1"/>
</dbReference>
<dbReference type="InterPro" id="IPR002194">
    <property type="entry name" value="Chaperonin_TCP-1_CS"/>
</dbReference>
<organism evidence="11 12">
    <name type="scientific">Tieghemostelium lacteum</name>
    <name type="common">Slime mold</name>
    <name type="synonym">Dictyostelium lacteum</name>
    <dbReference type="NCBI Taxonomy" id="361077"/>
    <lineage>
        <taxon>Eukaryota</taxon>
        <taxon>Amoebozoa</taxon>
        <taxon>Evosea</taxon>
        <taxon>Eumycetozoa</taxon>
        <taxon>Dictyostelia</taxon>
        <taxon>Dictyosteliales</taxon>
        <taxon>Raperosteliaceae</taxon>
        <taxon>Tieghemostelium</taxon>
    </lineage>
</organism>
<evidence type="ECO:0000256" key="6">
    <source>
        <dbReference type="ARBA" id="ARBA00022840"/>
    </source>
</evidence>
<gene>
    <name evidence="11" type="ORF">DLAC_03685</name>
</gene>
<protein>
    <recommendedName>
        <fullName evidence="3 10">T-complex protein 1 subunit gamma</fullName>
    </recommendedName>
</protein>
<evidence type="ECO:0000256" key="1">
    <source>
        <dbReference type="ARBA" id="ARBA00004496"/>
    </source>
</evidence>
<evidence type="ECO:0000256" key="9">
    <source>
        <dbReference type="RuleBase" id="RU004187"/>
    </source>
</evidence>
<dbReference type="InterPro" id="IPR027410">
    <property type="entry name" value="TCP-1-like_intermed_sf"/>
</dbReference>
<dbReference type="InterPro" id="IPR027409">
    <property type="entry name" value="GroEL-like_apical_dom_sf"/>
</dbReference>
<dbReference type="SUPFAM" id="SSF52029">
    <property type="entry name" value="GroEL apical domain-like"/>
    <property type="match status" value="1"/>
</dbReference>
<keyword evidence="4" id="KW-0963">Cytoplasm</keyword>
<dbReference type="Gene3D" id="3.30.260.10">
    <property type="entry name" value="TCP-1-like chaperonin intermediate domain"/>
    <property type="match status" value="1"/>
</dbReference>
<comment type="caution">
    <text evidence="11">The sequence shown here is derived from an EMBL/GenBank/DDBJ whole genome shotgun (WGS) entry which is preliminary data.</text>
</comment>
<dbReference type="GO" id="GO:0016887">
    <property type="term" value="F:ATP hydrolysis activity"/>
    <property type="evidence" value="ECO:0007669"/>
    <property type="project" value="InterPro"/>
</dbReference>
<keyword evidence="5 9" id="KW-0547">Nucleotide-binding</keyword>
<dbReference type="NCBIfam" id="TIGR02344">
    <property type="entry name" value="chap_CCT_gamma"/>
    <property type="match status" value="1"/>
</dbReference>
<comment type="function">
    <text evidence="8">Molecular chaperone; assists the folding of proteins upon ATP hydrolysis. Known to play a role, in vitro, in the folding of actin and tubulin.</text>
</comment>
<dbReference type="GO" id="GO:0005832">
    <property type="term" value="C:chaperonin-containing T-complex"/>
    <property type="evidence" value="ECO:0007669"/>
    <property type="project" value="UniProtKB-ARBA"/>
</dbReference>
<keyword evidence="12" id="KW-1185">Reference proteome</keyword>
<comment type="subcellular location">
    <subcellularLocation>
        <location evidence="1">Cytoplasm</location>
    </subcellularLocation>
</comment>
<dbReference type="InterPro" id="IPR053374">
    <property type="entry name" value="TCP-1_chaperonin"/>
</dbReference>
<dbReference type="FunCoup" id="A0A152A0Y9">
    <property type="interactions" value="1186"/>
</dbReference>
<dbReference type="AlphaFoldDB" id="A0A152A0Y9"/>
<keyword evidence="6 9" id="KW-0067">ATP-binding</keyword>
<dbReference type="InterPro" id="IPR054827">
    <property type="entry name" value="thermosome_alpha"/>
</dbReference>
<dbReference type="OrthoDB" id="10248520at2759"/>
<dbReference type="STRING" id="361077.A0A152A0Y9"/>
<dbReference type="NCBIfam" id="NF041082">
    <property type="entry name" value="thermosome_alpha"/>
    <property type="match status" value="1"/>
</dbReference>
<dbReference type="GO" id="GO:0051082">
    <property type="term" value="F:unfolded protein binding"/>
    <property type="evidence" value="ECO:0007669"/>
    <property type="project" value="InterPro"/>
</dbReference>
<evidence type="ECO:0000256" key="3">
    <source>
        <dbReference type="ARBA" id="ARBA00017187"/>
    </source>
</evidence>
<dbReference type="OMA" id="CGGSTIR"/>
<evidence type="ECO:0000313" key="12">
    <source>
        <dbReference type="Proteomes" id="UP000076078"/>
    </source>
</evidence>
<dbReference type="GO" id="GO:0005524">
    <property type="term" value="F:ATP binding"/>
    <property type="evidence" value="ECO:0007669"/>
    <property type="project" value="UniProtKB-KW"/>
</dbReference>
<dbReference type="Gene3D" id="3.50.7.10">
    <property type="entry name" value="GroEL"/>
    <property type="match status" value="1"/>
</dbReference>
<evidence type="ECO:0000256" key="8">
    <source>
        <dbReference type="ARBA" id="ARBA00024677"/>
    </source>
</evidence>
<evidence type="ECO:0000256" key="5">
    <source>
        <dbReference type="ARBA" id="ARBA00022741"/>
    </source>
</evidence>
<dbReference type="PROSITE" id="PS00995">
    <property type="entry name" value="TCP1_3"/>
    <property type="match status" value="1"/>
</dbReference>
<dbReference type="Pfam" id="PF00118">
    <property type="entry name" value="Cpn60_TCP1"/>
    <property type="match status" value="1"/>
</dbReference>
<evidence type="ECO:0000256" key="4">
    <source>
        <dbReference type="ARBA" id="ARBA00022490"/>
    </source>
</evidence>
<name>A0A152A0Y9_TIELA</name>
<evidence type="ECO:0000256" key="2">
    <source>
        <dbReference type="ARBA" id="ARBA00008020"/>
    </source>
</evidence>
<dbReference type="SUPFAM" id="SSF48592">
    <property type="entry name" value="GroEL equatorial domain-like"/>
    <property type="match status" value="1"/>
</dbReference>
<dbReference type="GO" id="GO:0140662">
    <property type="term" value="F:ATP-dependent protein folding chaperone"/>
    <property type="evidence" value="ECO:0007669"/>
    <property type="project" value="InterPro"/>
</dbReference>
<dbReference type="InterPro" id="IPR017998">
    <property type="entry name" value="Chaperone_TCP-1"/>
</dbReference>
<keyword evidence="7 9" id="KW-0143">Chaperone</keyword>
<dbReference type="SUPFAM" id="SSF54849">
    <property type="entry name" value="GroEL-intermediate domain like"/>
    <property type="match status" value="1"/>
</dbReference>
<evidence type="ECO:0000256" key="7">
    <source>
        <dbReference type="ARBA" id="ARBA00023186"/>
    </source>
</evidence>
<accession>A0A152A0Y9</accession>
<comment type="similarity">
    <text evidence="2 9">Belongs to the TCP-1 chaperonin family.</text>
</comment>
<proteinExistence type="inferred from homology"/>
<dbReference type="PROSITE" id="PS00751">
    <property type="entry name" value="TCP1_2"/>
    <property type="match status" value="1"/>
</dbReference>
<dbReference type="EMBL" id="LODT01000020">
    <property type="protein sequence ID" value="KYQ99744.1"/>
    <property type="molecule type" value="Genomic_DNA"/>
</dbReference>
<evidence type="ECO:0000256" key="10">
    <source>
        <dbReference type="RuleBase" id="RU004191"/>
    </source>
</evidence>
<dbReference type="InterPro" id="IPR002423">
    <property type="entry name" value="Cpn60/GroEL/TCP-1"/>
</dbReference>
<dbReference type="PANTHER" id="PTHR11353">
    <property type="entry name" value="CHAPERONIN"/>
    <property type="match status" value="1"/>
</dbReference>
<dbReference type="InParanoid" id="A0A152A0Y9"/>
<dbReference type="PRINTS" id="PR00304">
    <property type="entry name" value="TCOMPLEXTCP1"/>
</dbReference>
<reference evidence="11 12" key="1">
    <citation type="submission" date="2015-12" db="EMBL/GenBank/DDBJ databases">
        <title>Dictyostelia acquired genes for synthesis and detection of signals that induce cell-type specialization by lateral gene transfer from prokaryotes.</title>
        <authorList>
            <person name="Gloeckner G."/>
            <person name="Schaap P."/>
        </authorList>
    </citation>
    <scope>NUCLEOTIDE SEQUENCE [LARGE SCALE GENOMIC DNA]</scope>
    <source>
        <strain evidence="11 12">TK</strain>
    </source>
</reference>
<dbReference type="FunFam" id="1.10.560.10:FF:000085">
    <property type="entry name" value="T-complex protein 1 subunit gamma"/>
    <property type="match status" value="1"/>
</dbReference>